<keyword evidence="6" id="KW-0503">Monooxygenase</keyword>
<accession>A0A200PPA3</accession>
<reference evidence="9 10" key="1">
    <citation type="journal article" date="2017" name="Mol. Plant">
        <title>The Genome of Medicinal Plant Macleaya cordata Provides New Insights into Benzylisoquinoline Alkaloids Metabolism.</title>
        <authorList>
            <person name="Liu X."/>
            <person name="Liu Y."/>
            <person name="Huang P."/>
            <person name="Ma Y."/>
            <person name="Qing Z."/>
            <person name="Tang Q."/>
            <person name="Cao H."/>
            <person name="Cheng P."/>
            <person name="Zheng Y."/>
            <person name="Yuan Z."/>
            <person name="Zhou Y."/>
            <person name="Liu J."/>
            <person name="Tang Z."/>
            <person name="Zhuo Y."/>
            <person name="Zhang Y."/>
            <person name="Yu L."/>
            <person name="Huang J."/>
            <person name="Yang P."/>
            <person name="Peng Q."/>
            <person name="Zhang J."/>
            <person name="Jiang W."/>
            <person name="Zhang Z."/>
            <person name="Lin K."/>
            <person name="Ro D.K."/>
            <person name="Chen X."/>
            <person name="Xiong X."/>
            <person name="Shang Y."/>
            <person name="Huang S."/>
            <person name="Zeng J."/>
        </authorList>
    </citation>
    <scope>NUCLEOTIDE SEQUENCE [LARGE SCALE GENOMIC DNA]</scope>
    <source>
        <strain evidence="10">cv. BLH2017</strain>
        <tissue evidence="9">Root</tissue>
    </source>
</reference>
<evidence type="ECO:0000313" key="9">
    <source>
        <dbReference type="EMBL" id="OVA00045.1"/>
    </source>
</evidence>
<dbReference type="SUPFAM" id="SSF48264">
    <property type="entry name" value="Cytochrome P450"/>
    <property type="match status" value="1"/>
</dbReference>
<evidence type="ECO:0000313" key="10">
    <source>
        <dbReference type="Proteomes" id="UP000195402"/>
    </source>
</evidence>
<evidence type="ECO:0000256" key="7">
    <source>
        <dbReference type="ARBA" id="ARBA00023136"/>
    </source>
</evidence>
<dbReference type="GO" id="GO:0004497">
    <property type="term" value="F:monooxygenase activity"/>
    <property type="evidence" value="ECO:0007669"/>
    <property type="project" value="UniProtKB-KW"/>
</dbReference>
<organism evidence="9 10">
    <name type="scientific">Macleaya cordata</name>
    <name type="common">Five-seeded plume-poppy</name>
    <name type="synonym">Bocconia cordata</name>
    <dbReference type="NCBI Taxonomy" id="56857"/>
    <lineage>
        <taxon>Eukaryota</taxon>
        <taxon>Viridiplantae</taxon>
        <taxon>Streptophyta</taxon>
        <taxon>Embryophyta</taxon>
        <taxon>Tracheophyta</taxon>
        <taxon>Spermatophyta</taxon>
        <taxon>Magnoliopsida</taxon>
        <taxon>Ranunculales</taxon>
        <taxon>Papaveraceae</taxon>
        <taxon>Papaveroideae</taxon>
        <taxon>Macleaya</taxon>
    </lineage>
</organism>
<keyword evidence="3" id="KW-0479">Metal-binding</keyword>
<evidence type="ECO:0000256" key="3">
    <source>
        <dbReference type="ARBA" id="ARBA00022723"/>
    </source>
</evidence>
<evidence type="ECO:0000256" key="2">
    <source>
        <dbReference type="ARBA" id="ARBA00022617"/>
    </source>
</evidence>
<name>A0A200PPA3_MACCD</name>
<dbReference type="AlphaFoldDB" id="A0A200PPA3"/>
<dbReference type="InterPro" id="IPR036396">
    <property type="entry name" value="Cyt_P450_sf"/>
</dbReference>
<comment type="subcellular location">
    <subcellularLocation>
        <location evidence="1">Membrane</location>
    </subcellularLocation>
</comment>
<keyword evidence="8" id="KW-0812">Transmembrane</keyword>
<dbReference type="OrthoDB" id="1372046at2759"/>
<protein>
    <recommendedName>
        <fullName evidence="11">Cytochrome P450</fullName>
    </recommendedName>
</protein>
<keyword evidence="4" id="KW-0560">Oxidoreductase</keyword>
<dbReference type="STRING" id="56857.A0A200PPA3"/>
<evidence type="ECO:0000256" key="1">
    <source>
        <dbReference type="ARBA" id="ARBA00004370"/>
    </source>
</evidence>
<dbReference type="EMBL" id="MVGT01004381">
    <property type="protein sequence ID" value="OVA00045.1"/>
    <property type="molecule type" value="Genomic_DNA"/>
</dbReference>
<evidence type="ECO:0000256" key="4">
    <source>
        <dbReference type="ARBA" id="ARBA00023002"/>
    </source>
</evidence>
<evidence type="ECO:0000256" key="5">
    <source>
        <dbReference type="ARBA" id="ARBA00023004"/>
    </source>
</evidence>
<dbReference type="GO" id="GO:0005506">
    <property type="term" value="F:iron ion binding"/>
    <property type="evidence" value="ECO:0007669"/>
    <property type="project" value="InterPro"/>
</dbReference>
<dbReference type="GO" id="GO:0016020">
    <property type="term" value="C:membrane"/>
    <property type="evidence" value="ECO:0007669"/>
    <property type="project" value="UniProtKB-SubCell"/>
</dbReference>
<dbReference type="Gene3D" id="1.10.630.10">
    <property type="entry name" value="Cytochrome P450"/>
    <property type="match status" value="1"/>
</dbReference>
<sequence>MGLISFFDSKAILLIIAVLFVSLYFLKLLFRQNGAASRGGGKLLRPPGSTGWPIIGEGLDFLKMSQAGVLEKFFSDRTQKYLSEIFSTALLGENITFLGAGGAGNKFLFSNEFKLVNSWWPPAIRKIIPNAQQASTEQESKTLRKLYSQFFKPDALHRYIVIMDLMTRRHFENSWDNKEEVTVYLLVKNYTFSVACSLFLSIDDQGRVDELHKPFSDMFDGLIALPINLPGTTQPCYQSFQRGPKGNHITGHDTTTSVITMVLKFLAEHPDVYSEVLKGTGQNNKATVYRDSDTVAKSLSNEKK</sequence>
<evidence type="ECO:0008006" key="11">
    <source>
        <dbReference type="Google" id="ProtNLM"/>
    </source>
</evidence>
<dbReference type="OMA" id="FATINDH"/>
<dbReference type="GO" id="GO:0020037">
    <property type="term" value="F:heme binding"/>
    <property type="evidence" value="ECO:0007669"/>
    <property type="project" value="InterPro"/>
</dbReference>
<feature type="transmembrane region" description="Helical" evidence="8">
    <location>
        <begin position="12"/>
        <end position="30"/>
    </location>
</feature>
<proteinExistence type="predicted"/>
<keyword evidence="5" id="KW-0408">Iron</keyword>
<gene>
    <name evidence="9" type="ORF">BVC80_1691g9</name>
</gene>
<keyword evidence="8" id="KW-1133">Transmembrane helix</keyword>
<dbReference type="InParanoid" id="A0A200PPA3"/>
<keyword evidence="2" id="KW-0349">Heme</keyword>
<keyword evidence="10" id="KW-1185">Reference proteome</keyword>
<evidence type="ECO:0000256" key="6">
    <source>
        <dbReference type="ARBA" id="ARBA00023033"/>
    </source>
</evidence>
<comment type="caution">
    <text evidence="9">The sequence shown here is derived from an EMBL/GenBank/DDBJ whole genome shotgun (WGS) entry which is preliminary data.</text>
</comment>
<dbReference type="Proteomes" id="UP000195402">
    <property type="component" value="Unassembled WGS sequence"/>
</dbReference>
<dbReference type="GO" id="GO:0016705">
    <property type="term" value="F:oxidoreductase activity, acting on paired donors, with incorporation or reduction of molecular oxygen"/>
    <property type="evidence" value="ECO:0007669"/>
    <property type="project" value="InterPro"/>
</dbReference>
<dbReference type="GO" id="GO:0016125">
    <property type="term" value="P:sterol metabolic process"/>
    <property type="evidence" value="ECO:0007669"/>
    <property type="project" value="TreeGrafter"/>
</dbReference>
<dbReference type="PANTHER" id="PTHR24286:SF349">
    <property type="entry name" value="CYTOCHROME P450 716A1-RELATED"/>
    <property type="match status" value="1"/>
</dbReference>
<dbReference type="PANTHER" id="PTHR24286">
    <property type="entry name" value="CYTOCHROME P450 26"/>
    <property type="match status" value="1"/>
</dbReference>
<evidence type="ECO:0000256" key="8">
    <source>
        <dbReference type="SAM" id="Phobius"/>
    </source>
</evidence>
<keyword evidence="7 8" id="KW-0472">Membrane</keyword>